<evidence type="ECO:0000259" key="6">
    <source>
        <dbReference type="Pfam" id="PF02776"/>
    </source>
</evidence>
<dbReference type="PANTHER" id="PTHR42981:SF2">
    <property type="entry name" value="PYRUVATE DEHYDROGENASE [UBIQUINONE]"/>
    <property type="match status" value="1"/>
</dbReference>
<dbReference type="InterPro" id="IPR012001">
    <property type="entry name" value="Thiamin_PyroP_enz_TPP-bd_dom"/>
</dbReference>
<dbReference type="Pfam" id="PF02775">
    <property type="entry name" value="TPP_enzyme_C"/>
    <property type="match status" value="1"/>
</dbReference>
<dbReference type="InterPro" id="IPR029061">
    <property type="entry name" value="THDP-binding"/>
</dbReference>
<keyword evidence="2 3" id="KW-0786">Thiamine pyrophosphate</keyword>
<dbReference type="CDD" id="cd07039">
    <property type="entry name" value="TPP_PYR_POX"/>
    <property type="match status" value="1"/>
</dbReference>
<dbReference type="EMBL" id="CP000733">
    <property type="protein sequence ID" value="ABS76858.2"/>
    <property type="molecule type" value="Genomic_DNA"/>
</dbReference>
<name>A9KDR2_COXBN</name>
<evidence type="ECO:0000256" key="1">
    <source>
        <dbReference type="ARBA" id="ARBA00007812"/>
    </source>
</evidence>
<protein>
    <submittedName>
        <fullName evidence="7">Pyruvate dehydrogenase (Cytochrome)</fullName>
    </submittedName>
</protein>
<dbReference type="InterPro" id="IPR029035">
    <property type="entry name" value="DHS-like_NAD/FAD-binding_dom"/>
</dbReference>
<dbReference type="GO" id="GO:0003824">
    <property type="term" value="F:catalytic activity"/>
    <property type="evidence" value="ECO:0007669"/>
    <property type="project" value="InterPro"/>
</dbReference>
<sequence length="563" mass="61967">MMKINVWEMLLDILDGCSNRQIFGVFGDAINPLANALRTDKRKRFEWIAVRHEETGAFAAGAQAKLTGKLGLCAGTVGPGAIHLLNGLYDAKMDHAPVLALTGQVPRDEIGTDYHQEVNLDRLFDDVSAYNESLIVPEQMPRLGLLAVQTAIARQGVAHLSIPTDVGPSKEINWSLDHPVFQKYQQPVPAPQDLENIATALNRSDKVTIFIGWGARGATQEILDLAQKLKSPVIHALKGKAVIANENPYWAGGVGMLGSTCGMEAMESCELLLMLGTDFPYRQFYPKGKTIIQIDTLPEHLGKRCNVKMGVVGDVKASVTALLPMVKEKKSDKHLKRTQRKRKEWEERMLKRAIRPLKNSIRPQAVAHLINHYASDNAVFTADTGETIIWMARQIEMKGERDFIASFNLASMANAFAQAIGVQALDRSRQVVAMCGDGGFTMLMGDFITAVSHQLPIKAFVFNNGKLGLVKMEMEASGYPEWGVSLHNPNLADCAKAMGGEGIRVESHDQLKNAVKRAFEIDGPVLVDVLTNPNELIVPPKLKPAEAWGFSISKMKELWAETE</sequence>
<dbReference type="GO" id="GO:0019752">
    <property type="term" value="P:carboxylic acid metabolic process"/>
    <property type="evidence" value="ECO:0007669"/>
    <property type="project" value="UniProtKB-ARBA"/>
</dbReference>
<organism evidence="7 8">
    <name type="scientific">Coxiella burnetii (strain Dugway 5J108-111)</name>
    <dbReference type="NCBI Taxonomy" id="434922"/>
    <lineage>
        <taxon>Bacteria</taxon>
        <taxon>Pseudomonadati</taxon>
        <taxon>Pseudomonadota</taxon>
        <taxon>Gammaproteobacteria</taxon>
        <taxon>Legionellales</taxon>
        <taxon>Coxiellaceae</taxon>
        <taxon>Coxiella</taxon>
    </lineage>
</organism>
<dbReference type="HOGENOM" id="CLU_013748_3_0_6"/>
<feature type="domain" description="Thiamine pyrophosphate enzyme TPP-binding" evidence="5">
    <location>
        <begin position="383"/>
        <end position="529"/>
    </location>
</feature>
<feature type="domain" description="Thiamine pyrophosphate enzyme N-terminal TPP-binding" evidence="6">
    <location>
        <begin position="5"/>
        <end position="118"/>
    </location>
</feature>
<dbReference type="Pfam" id="PF02776">
    <property type="entry name" value="TPP_enzyme_N"/>
    <property type="match status" value="1"/>
</dbReference>
<dbReference type="AlphaFoldDB" id="A9KDR2"/>
<evidence type="ECO:0000313" key="7">
    <source>
        <dbReference type="EMBL" id="ABS76858.2"/>
    </source>
</evidence>
<evidence type="ECO:0000313" key="8">
    <source>
        <dbReference type="Proteomes" id="UP000008555"/>
    </source>
</evidence>
<dbReference type="Pfam" id="PF00205">
    <property type="entry name" value="TPP_enzyme_M"/>
    <property type="match status" value="1"/>
</dbReference>
<dbReference type="KEGG" id="cbd:CBUD_0736"/>
<dbReference type="Proteomes" id="UP000008555">
    <property type="component" value="Chromosome"/>
</dbReference>
<dbReference type="InterPro" id="IPR047212">
    <property type="entry name" value="TPP_POXB-like"/>
</dbReference>
<gene>
    <name evidence="7" type="primary">poxB</name>
    <name evidence="7" type="ordered locus">CBUD_0736</name>
</gene>
<dbReference type="GO" id="GO:0030976">
    <property type="term" value="F:thiamine pyrophosphate binding"/>
    <property type="evidence" value="ECO:0007669"/>
    <property type="project" value="InterPro"/>
</dbReference>
<dbReference type="PANTHER" id="PTHR42981">
    <property type="entry name" value="PYRUVATE DEHYDROGENASE [UBIQUINONE]"/>
    <property type="match status" value="1"/>
</dbReference>
<keyword evidence="7" id="KW-0670">Pyruvate</keyword>
<dbReference type="InterPro" id="IPR047211">
    <property type="entry name" value="POXB-like"/>
</dbReference>
<dbReference type="GO" id="GO:0000287">
    <property type="term" value="F:magnesium ion binding"/>
    <property type="evidence" value="ECO:0007669"/>
    <property type="project" value="InterPro"/>
</dbReference>
<dbReference type="RefSeq" id="WP_011996711.1">
    <property type="nucleotide sequence ID" value="NC_009727.1"/>
</dbReference>
<evidence type="ECO:0000256" key="2">
    <source>
        <dbReference type="ARBA" id="ARBA00023052"/>
    </source>
</evidence>
<dbReference type="InterPro" id="IPR012000">
    <property type="entry name" value="Thiamin_PyroP_enz_cen_dom"/>
</dbReference>
<dbReference type="SUPFAM" id="SSF52467">
    <property type="entry name" value="DHS-like NAD/FAD-binding domain"/>
    <property type="match status" value="1"/>
</dbReference>
<dbReference type="Gene3D" id="3.40.50.970">
    <property type="match status" value="2"/>
</dbReference>
<evidence type="ECO:0000256" key="3">
    <source>
        <dbReference type="RuleBase" id="RU362132"/>
    </source>
</evidence>
<reference evidence="7 8" key="1">
    <citation type="journal article" date="2009" name="Infect. Immun.">
        <title>Comparative genomics reveal extensive transposon-mediated genomic plasticity and diversity among potential effector proteins within the genus Coxiella.</title>
        <authorList>
            <person name="Beare P.A."/>
            <person name="Unsworth N."/>
            <person name="Andoh M."/>
            <person name="Voth D.E."/>
            <person name="Omsland A."/>
            <person name="Gilk S.D."/>
            <person name="Williams K.P."/>
            <person name="Sobral B.W."/>
            <person name="Kupko J.J.III."/>
            <person name="Porcella S.F."/>
            <person name="Samuel J.E."/>
            <person name="Heinzen R.A."/>
        </authorList>
    </citation>
    <scope>NUCLEOTIDE SEQUENCE [LARGE SCALE GENOMIC DNA]</scope>
    <source>
        <strain evidence="7 8">Dugway 5J108-111</strain>
    </source>
</reference>
<dbReference type="InterPro" id="IPR011766">
    <property type="entry name" value="TPP_enzyme_TPP-bd"/>
</dbReference>
<comment type="similarity">
    <text evidence="1 3">Belongs to the TPP enzyme family.</text>
</comment>
<dbReference type="Gene3D" id="3.40.50.1220">
    <property type="entry name" value="TPP-binding domain"/>
    <property type="match status" value="1"/>
</dbReference>
<dbReference type="CDD" id="cd02014">
    <property type="entry name" value="TPP_POX"/>
    <property type="match status" value="1"/>
</dbReference>
<proteinExistence type="inferred from homology"/>
<dbReference type="InterPro" id="IPR047210">
    <property type="entry name" value="TPP_PYR_POXB-like"/>
</dbReference>
<evidence type="ECO:0000259" key="5">
    <source>
        <dbReference type="Pfam" id="PF02775"/>
    </source>
</evidence>
<evidence type="ECO:0000259" key="4">
    <source>
        <dbReference type="Pfam" id="PF00205"/>
    </source>
</evidence>
<dbReference type="SUPFAM" id="SSF52518">
    <property type="entry name" value="Thiamin diphosphate-binding fold (THDP-binding)"/>
    <property type="match status" value="2"/>
</dbReference>
<feature type="domain" description="Thiamine pyrophosphate enzyme central" evidence="4">
    <location>
        <begin position="195"/>
        <end position="322"/>
    </location>
</feature>
<accession>A9KDR2</accession>